<dbReference type="RefSeq" id="XP_018656943.2">
    <property type="nucleotide sequence ID" value="XM_018809887.2"/>
</dbReference>
<proteinExistence type="predicted"/>
<keyword evidence="2" id="KW-1185">Reference proteome</keyword>
<dbReference type="GeneID" id="29989970"/>
<reference evidence="1 2" key="1">
    <citation type="journal article" date="2016" name="Genome Announc.">
        <title>Draft Whole-Genome Sequence of Trichoderma gamsii T6085, a Promising Biocontrol Agent of Fusarium Head Blight on Wheat.</title>
        <authorList>
            <person name="Baroncelli R."/>
            <person name="Zapparata A."/>
            <person name="Piaggeschi G."/>
            <person name="Sarrocco S."/>
            <person name="Vannacci G."/>
        </authorList>
    </citation>
    <scope>NUCLEOTIDE SEQUENCE [LARGE SCALE GENOMIC DNA]</scope>
    <source>
        <strain evidence="1 2">T6085</strain>
    </source>
</reference>
<protein>
    <submittedName>
        <fullName evidence="1">Uncharacterized protein</fullName>
    </submittedName>
</protein>
<accession>A0A2P4ZKU0</accession>
<gene>
    <name evidence="1" type="ORF">TGAM01_v206407</name>
</gene>
<dbReference type="Proteomes" id="UP000054821">
    <property type="component" value="Unassembled WGS sequence"/>
</dbReference>
<evidence type="ECO:0000313" key="2">
    <source>
        <dbReference type="Proteomes" id="UP000054821"/>
    </source>
</evidence>
<evidence type="ECO:0000313" key="1">
    <source>
        <dbReference type="EMBL" id="PON24898.1"/>
    </source>
</evidence>
<sequence length="140" mass="15512">MQNSLPGRHQLDAAVTYSSSLSFQRQQPRAQLGQEYGVKKEYVVGSSRSTSRSCCRPARFAVMKSQGHDKSRHVGSCAAQLSSRVLLKKLAFASLPPPSLPLYALLLSDLSGWPPVSPSLRRHQLSKRLVCHPFRVRRAA</sequence>
<dbReference type="EMBL" id="JPDN02000021">
    <property type="protein sequence ID" value="PON24898.1"/>
    <property type="molecule type" value="Genomic_DNA"/>
</dbReference>
<dbReference type="AlphaFoldDB" id="A0A2P4ZKU0"/>
<comment type="caution">
    <text evidence="1">The sequence shown here is derived from an EMBL/GenBank/DDBJ whole genome shotgun (WGS) entry which is preliminary data.</text>
</comment>
<name>A0A2P4ZKU0_9HYPO</name>
<organism evidence="1 2">
    <name type="scientific">Trichoderma gamsii</name>
    <dbReference type="NCBI Taxonomy" id="398673"/>
    <lineage>
        <taxon>Eukaryota</taxon>
        <taxon>Fungi</taxon>
        <taxon>Dikarya</taxon>
        <taxon>Ascomycota</taxon>
        <taxon>Pezizomycotina</taxon>
        <taxon>Sordariomycetes</taxon>
        <taxon>Hypocreomycetidae</taxon>
        <taxon>Hypocreales</taxon>
        <taxon>Hypocreaceae</taxon>
        <taxon>Trichoderma</taxon>
    </lineage>
</organism>